<dbReference type="GO" id="GO:0003824">
    <property type="term" value="F:catalytic activity"/>
    <property type="evidence" value="ECO:0007669"/>
    <property type="project" value="InterPro"/>
</dbReference>
<reference evidence="3 4" key="1">
    <citation type="submission" date="2018-04" db="EMBL/GenBank/DDBJ databases">
        <title>Thalassorhabdus spongiae gen. nov., sp. nov., isolated from a marine sponge in South-West Iceland.</title>
        <authorList>
            <person name="Knobloch S."/>
            <person name="Daussin A."/>
            <person name="Johannsson R."/>
            <person name="Marteinsson V.T."/>
        </authorList>
    </citation>
    <scope>NUCLEOTIDE SEQUENCE [LARGE SCALE GENOMIC DNA]</scope>
    <source>
        <strain evidence="3 4">Hp12</strain>
    </source>
</reference>
<dbReference type="Pfam" id="PF00561">
    <property type="entry name" value="Abhydrolase_1"/>
    <property type="match status" value="1"/>
</dbReference>
<dbReference type="PANTHER" id="PTHR43798">
    <property type="entry name" value="MONOACYLGLYCEROL LIPASE"/>
    <property type="match status" value="1"/>
</dbReference>
<accession>A0A2V1GWP7</accession>
<dbReference type="PRINTS" id="PR00412">
    <property type="entry name" value="EPOXHYDRLASE"/>
</dbReference>
<proteinExistence type="predicted"/>
<evidence type="ECO:0000259" key="2">
    <source>
        <dbReference type="Pfam" id="PF00561"/>
    </source>
</evidence>
<evidence type="ECO:0000256" key="1">
    <source>
        <dbReference type="SAM" id="MobiDB-lite"/>
    </source>
</evidence>
<dbReference type="InterPro" id="IPR000073">
    <property type="entry name" value="AB_hydrolase_1"/>
</dbReference>
<organism evidence="3 4">
    <name type="scientific">Pelagibaculum spongiae</name>
    <dbReference type="NCBI Taxonomy" id="2080658"/>
    <lineage>
        <taxon>Bacteria</taxon>
        <taxon>Pseudomonadati</taxon>
        <taxon>Pseudomonadota</taxon>
        <taxon>Gammaproteobacteria</taxon>
        <taxon>Oceanospirillales</taxon>
        <taxon>Pelagibaculum</taxon>
    </lineage>
</organism>
<comment type="caution">
    <text evidence="3">The sequence shown here is derived from an EMBL/GenBank/DDBJ whole genome shotgun (WGS) entry which is preliminary data.</text>
</comment>
<dbReference type="OrthoDB" id="6117067at2"/>
<keyword evidence="4" id="KW-1185">Reference proteome</keyword>
<dbReference type="PRINTS" id="PR00111">
    <property type="entry name" value="ABHYDROLASE"/>
</dbReference>
<dbReference type="EMBL" id="QDDL01000003">
    <property type="protein sequence ID" value="PVZ69478.1"/>
    <property type="molecule type" value="Genomic_DNA"/>
</dbReference>
<dbReference type="InterPro" id="IPR000639">
    <property type="entry name" value="Epox_hydrolase-like"/>
</dbReference>
<protein>
    <recommendedName>
        <fullName evidence="2">AB hydrolase-1 domain-containing protein</fullName>
    </recommendedName>
</protein>
<feature type="compositionally biased region" description="Basic and acidic residues" evidence="1">
    <location>
        <begin position="271"/>
        <end position="280"/>
    </location>
</feature>
<dbReference type="Gene3D" id="3.40.50.1820">
    <property type="entry name" value="alpha/beta hydrolase"/>
    <property type="match status" value="1"/>
</dbReference>
<dbReference type="SUPFAM" id="SSF53474">
    <property type="entry name" value="alpha/beta-Hydrolases"/>
    <property type="match status" value="1"/>
</dbReference>
<feature type="region of interest" description="Disordered" evidence="1">
    <location>
        <begin position="264"/>
        <end position="288"/>
    </location>
</feature>
<dbReference type="InterPro" id="IPR050266">
    <property type="entry name" value="AB_hydrolase_sf"/>
</dbReference>
<name>A0A2V1GWP7_9GAMM</name>
<evidence type="ECO:0000313" key="3">
    <source>
        <dbReference type="EMBL" id="PVZ69478.1"/>
    </source>
</evidence>
<dbReference type="AlphaFoldDB" id="A0A2V1GWP7"/>
<gene>
    <name evidence="3" type="ORF">DC094_09070</name>
</gene>
<feature type="domain" description="AB hydrolase-1" evidence="2">
    <location>
        <begin position="11"/>
        <end position="238"/>
    </location>
</feature>
<dbReference type="Proteomes" id="UP000244906">
    <property type="component" value="Unassembled WGS sequence"/>
</dbReference>
<sequence length="288" mass="31700">MSDSTLNKPTAVLCIHGSLSSSRQWAMLSQQLPASYNAITPDLTGYGQSEFPANPKQYDLDFELDQLIANGLPEKFHLIGHSFGGAVAIGLALRYPQRVLSMSLFEPMAIWLLDEQHPGRVDSRTMMDLMAKRIAEGNTLNAAEMFIQYWNHCPTSKALAPSLARTLDVPQVKYPLDNRAACTHHATLNDLRQLTMPIQLIGTPESPLLASAIIELLADTFSNCSKAQVTGGHLAPVTRPGLVNPLLIDFIEQNSVIKKDQQLDCQSPQADRNDRGRVQDQPDLLAFA</sequence>
<dbReference type="RefSeq" id="WP_116686814.1">
    <property type="nucleotide sequence ID" value="NZ_CAWNYD010000003.1"/>
</dbReference>
<evidence type="ECO:0000313" key="4">
    <source>
        <dbReference type="Proteomes" id="UP000244906"/>
    </source>
</evidence>
<dbReference type="InterPro" id="IPR029058">
    <property type="entry name" value="AB_hydrolase_fold"/>
</dbReference>